<comment type="caution">
    <text evidence="2">The sequence shown here is derived from an EMBL/GenBank/DDBJ whole genome shotgun (WGS) entry which is preliminary data.</text>
</comment>
<proteinExistence type="predicted"/>
<dbReference type="NCBIfam" id="NF038128">
    <property type="entry name" value="choice_anch_J"/>
    <property type="match status" value="2"/>
</dbReference>
<feature type="signal peptide" evidence="1">
    <location>
        <begin position="1"/>
        <end position="23"/>
    </location>
</feature>
<dbReference type="AlphaFoldDB" id="A0A0D0HAF8"/>
<feature type="chain" id="PRO_5002223242" evidence="1">
    <location>
        <begin position="24"/>
        <end position="841"/>
    </location>
</feature>
<sequence length="841" mass="91712">MRKDILLLTFLFVLFGSILPASAQKKDKTLNITVVATTGENLSGQPVSVKQTDYDVAYSNVTLNAEGKATLKAYAGNHTVAVTRDGYEPATTSFNIADGETEKNVSLTLVEKTRKPFAFNAKLNVDPFTGKNSVALTWNTEAPAFFDDFESYDPFTITFGDWTGIDGDHLMAAPLTGDYPNRGVMQYAQIINPLKVDPIWWYSYPVLRPYDGKQYVGFVRTASGEANDDWLISPEITVGTDNILSFYAKAADKYNEEFFVYITTQTDSPVQSDFTLLTKGNAESVDYKSWHEMQYDLSQYAGKKVKIAIRYVGEANSTTGAFMLMVDNFYVGQPDYTAQPAAAKQLAAKAHRATSDMAAFSPANPNERFEVYMDDALVATTDGYTYNIDDVATGTHTFGVKAKYLMTESEMVTTTIDVNHDGYAAADFTVSSNSKLTADGQKLNMLSTASGETYTAVVAGGKASFQALAKGQYLMNIGGGAFKGQSVNIDLTADAQYDLTLEDNVITPYNITADLTTADDGTQTAQLKWNQDLGFTDSFEDYADFATGEFGGWKTIDNDKMPVYPISLAGYIISFPGSGTQSSPTAIPPMVFNPAKTEPAMVPTDKAMYAPTGDKYVIFFSPQSSQADKWLISPELTIYDGYELQVTAKSYADTYPETLEFAVSEDSDDPTDFVKISTAAKMPSDQWSVFTTPLTDYVGKKVRIGIHYISYDTFFAQLDDFKVGPAAGSASSVDYGNVVNYNVYLDSEKVGEPTTPEFTLRGITAGTHTVAIEAVYQGAVSEKGYYNIEVSSIGTITSVEAIPADAEVYSLSGQRIATSISSLPKGVYVVKSGEKVMKVRF</sequence>
<keyword evidence="1" id="KW-0732">Signal</keyword>
<dbReference type="RefSeq" id="WP_042520249.1">
    <property type="nucleotide sequence ID" value="NZ_JXQK01000088.1"/>
</dbReference>
<dbReference type="Proteomes" id="UP000032046">
    <property type="component" value="Unassembled WGS sequence"/>
</dbReference>
<protein>
    <submittedName>
        <fullName evidence="2">Uncharacterized protein</fullName>
    </submittedName>
</protein>
<evidence type="ECO:0000313" key="3">
    <source>
        <dbReference type="Proteomes" id="UP000032046"/>
    </source>
</evidence>
<keyword evidence="3" id="KW-1185">Reference proteome</keyword>
<gene>
    <name evidence="2" type="ORF">ST44_12610</name>
</gene>
<dbReference type="SUPFAM" id="SSF49464">
    <property type="entry name" value="Carboxypeptidase regulatory domain-like"/>
    <property type="match status" value="1"/>
</dbReference>
<dbReference type="STRING" id="1602171.ST44_12610"/>
<dbReference type="Gene3D" id="2.60.120.200">
    <property type="match status" value="2"/>
</dbReference>
<dbReference type="EMBL" id="JXQK01000088">
    <property type="protein sequence ID" value="KIP60187.1"/>
    <property type="molecule type" value="Genomic_DNA"/>
</dbReference>
<accession>A0A0D0HAF8</accession>
<dbReference type="InterPro" id="IPR008969">
    <property type="entry name" value="CarboxyPept-like_regulatory"/>
</dbReference>
<reference evidence="2 3" key="1">
    <citation type="submission" date="2015-01" db="EMBL/GenBank/DDBJ databases">
        <title>Comparative genomics of non-oral Prevotella species.</title>
        <authorList>
            <person name="Accetto T."/>
            <person name="Nograsek B."/>
            <person name="Avgustin G."/>
        </authorList>
    </citation>
    <scope>NUCLEOTIDE SEQUENCE [LARGE SCALE GENOMIC DNA]</scope>
    <source>
        <strain evidence="2 3">P5-119</strain>
    </source>
</reference>
<organism evidence="2 3">
    <name type="scientific">Prevotella pectinovora</name>
    <dbReference type="NCBI Taxonomy" id="1602169"/>
    <lineage>
        <taxon>Bacteria</taxon>
        <taxon>Pseudomonadati</taxon>
        <taxon>Bacteroidota</taxon>
        <taxon>Bacteroidia</taxon>
        <taxon>Bacteroidales</taxon>
        <taxon>Prevotellaceae</taxon>
        <taxon>Prevotella</taxon>
    </lineage>
</organism>
<name>A0A0D0HAF8_9BACT</name>
<evidence type="ECO:0000313" key="2">
    <source>
        <dbReference type="EMBL" id="KIP60187.1"/>
    </source>
</evidence>
<evidence type="ECO:0000256" key="1">
    <source>
        <dbReference type="SAM" id="SignalP"/>
    </source>
</evidence>
<dbReference type="Gene3D" id="2.60.40.1120">
    <property type="entry name" value="Carboxypeptidase-like, regulatory domain"/>
    <property type="match status" value="1"/>
</dbReference>